<evidence type="ECO:0000313" key="4">
    <source>
        <dbReference type="Proteomes" id="UP000199182"/>
    </source>
</evidence>
<organism evidence="3 4">
    <name type="scientific">Acetanaerobacterium elongatum</name>
    <dbReference type="NCBI Taxonomy" id="258515"/>
    <lineage>
        <taxon>Bacteria</taxon>
        <taxon>Bacillati</taxon>
        <taxon>Bacillota</taxon>
        <taxon>Clostridia</taxon>
        <taxon>Eubacteriales</taxon>
        <taxon>Oscillospiraceae</taxon>
        <taxon>Acetanaerobacterium</taxon>
    </lineage>
</organism>
<gene>
    <name evidence="3" type="ORF">SAMN05192585_10444</name>
</gene>
<sequence length="322" mass="34124">MLKKYSFMISVFIMAAVALTGCSVAQRVPDGYLTQNYIAAPTSASTAPQEAETSSGNQTRTYATPEKPKTGKPPKAVVATAPAPGASVSSSASSSAVSSSTSSEALKTTNYNKAAQTDDKQEVLGNVEISGADIILKNKYIKGDLVVKDGTYGTLTLEDCKIDGKLTVNGDLDTIELIDVTANSLYLYSGAKITVNLEGDSAIMGTYLKGTDAALYAYNIGNSYSGYSVITIERSAPFTTKLEVHGAKCETVIVDSESEVILDDGTMLTRVRRFIANNTITIFGAEQIDVLNANAKNITLHGQPGKIIYDDKQFPAPVIIDP</sequence>
<reference evidence="3 4" key="1">
    <citation type="submission" date="2016-10" db="EMBL/GenBank/DDBJ databases">
        <authorList>
            <person name="de Groot N.N."/>
        </authorList>
    </citation>
    <scope>NUCLEOTIDE SEQUENCE [LARGE SCALE GENOMIC DNA]</scope>
    <source>
        <strain evidence="3 4">CGMCC 1.5012</strain>
    </source>
</reference>
<dbReference type="PROSITE" id="PS51257">
    <property type="entry name" value="PROKAR_LIPOPROTEIN"/>
    <property type="match status" value="1"/>
</dbReference>
<dbReference type="AlphaFoldDB" id="A0A1G9VMD7"/>
<name>A0A1G9VMD7_9FIRM</name>
<feature type="compositionally biased region" description="Polar residues" evidence="1">
    <location>
        <begin position="43"/>
        <end position="62"/>
    </location>
</feature>
<keyword evidence="4" id="KW-1185">Reference proteome</keyword>
<keyword evidence="2" id="KW-0732">Signal</keyword>
<dbReference type="EMBL" id="FNID01000004">
    <property type="protein sequence ID" value="SDM73191.1"/>
    <property type="molecule type" value="Genomic_DNA"/>
</dbReference>
<protein>
    <recommendedName>
        <fullName evidence="5">Polymer-forming protein</fullName>
    </recommendedName>
</protein>
<feature type="chain" id="PRO_5038664505" description="Polymer-forming protein" evidence="2">
    <location>
        <begin position="26"/>
        <end position="322"/>
    </location>
</feature>
<dbReference type="OrthoDB" id="9809583at2"/>
<dbReference type="Proteomes" id="UP000199182">
    <property type="component" value="Unassembled WGS sequence"/>
</dbReference>
<feature type="compositionally biased region" description="Low complexity" evidence="1">
    <location>
        <begin position="73"/>
        <end position="96"/>
    </location>
</feature>
<proteinExistence type="predicted"/>
<evidence type="ECO:0000256" key="2">
    <source>
        <dbReference type="SAM" id="SignalP"/>
    </source>
</evidence>
<accession>A0A1G9VMD7</accession>
<dbReference type="RefSeq" id="WP_092637978.1">
    <property type="nucleotide sequence ID" value="NZ_FNID01000004.1"/>
</dbReference>
<evidence type="ECO:0008006" key="5">
    <source>
        <dbReference type="Google" id="ProtNLM"/>
    </source>
</evidence>
<feature type="signal peptide" evidence="2">
    <location>
        <begin position="1"/>
        <end position="25"/>
    </location>
</feature>
<evidence type="ECO:0000313" key="3">
    <source>
        <dbReference type="EMBL" id="SDM73191.1"/>
    </source>
</evidence>
<evidence type="ECO:0000256" key="1">
    <source>
        <dbReference type="SAM" id="MobiDB-lite"/>
    </source>
</evidence>
<feature type="region of interest" description="Disordered" evidence="1">
    <location>
        <begin position="43"/>
        <end position="96"/>
    </location>
</feature>